<keyword evidence="4" id="KW-1185">Reference proteome</keyword>
<comment type="caution">
    <text evidence="3">The sequence shown here is derived from an EMBL/GenBank/DDBJ whole genome shotgun (WGS) entry which is preliminary data.</text>
</comment>
<dbReference type="RefSeq" id="WP_125973767.1">
    <property type="nucleotide sequence ID" value="NZ_BAAADY010000027.1"/>
</dbReference>
<feature type="domain" description="HTH cro/C1-type" evidence="2">
    <location>
        <begin position="19"/>
        <end position="73"/>
    </location>
</feature>
<dbReference type="Gene3D" id="1.10.260.40">
    <property type="entry name" value="lambda repressor-like DNA-binding domains"/>
    <property type="match status" value="1"/>
</dbReference>
<dbReference type="InterPro" id="IPR018653">
    <property type="entry name" value="ScfR_C"/>
</dbReference>
<gene>
    <name evidence="3" type="ORF">GGR89_003963</name>
</gene>
<dbReference type="InterPro" id="IPR026281">
    <property type="entry name" value="HTH_RamB"/>
</dbReference>
<dbReference type="Pfam" id="PF01381">
    <property type="entry name" value="HTH_3"/>
    <property type="match status" value="1"/>
</dbReference>
<dbReference type="InterPro" id="IPR010982">
    <property type="entry name" value="Lambda_DNA-bd_dom_sf"/>
</dbReference>
<dbReference type="PROSITE" id="PS50943">
    <property type="entry name" value="HTH_CROC1"/>
    <property type="match status" value="1"/>
</dbReference>
<organism evidence="3 4">
    <name type="scientific">Sphingomonas trueperi</name>
    <dbReference type="NCBI Taxonomy" id="53317"/>
    <lineage>
        <taxon>Bacteria</taxon>
        <taxon>Pseudomonadati</taxon>
        <taxon>Pseudomonadota</taxon>
        <taxon>Alphaproteobacteria</taxon>
        <taxon>Sphingomonadales</taxon>
        <taxon>Sphingomonadaceae</taxon>
        <taxon>Sphingomonas</taxon>
    </lineage>
</organism>
<evidence type="ECO:0000313" key="3">
    <source>
        <dbReference type="EMBL" id="NJB99618.1"/>
    </source>
</evidence>
<dbReference type="GO" id="GO:0003677">
    <property type="term" value="F:DNA binding"/>
    <property type="evidence" value="ECO:0007669"/>
    <property type="project" value="InterPro"/>
</dbReference>
<name>A0A7X6BEF1_9SPHN</name>
<dbReference type="Proteomes" id="UP000531251">
    <property type="component" value="Unassembled WGS sequence"/>
</dbReference>
<protein>
    <recommendedName>
        <fullName evidence="2">HTH cro/C1-type domain-containing protein</fullName>
    </recommendedName>
</protein>
<dbReference type="CDD" id="cd00093">
    <property type="entry name" value="HTH_XRE"/>
    <property type="match status" value="1"/>
</dbReference>
<evidence type="ECO:0000256" key="1">
    <source>
        <dbReference type="ARBA" id="ARBA00007227"/>
    </source>
</evidence>
<dbReference type="EMBL" id="JAATJB010000018">
    <property type="protein sequence ID" value="NJB99618.1"/>
    <property type="molecule type" value="Genomic_DNA"/>
</dbReference>
<dbReference type="AlphaFoldDB" id="A0A7X6BEF1"/>
<dbReference type="PIRSF" id="PIRSF019251">
    <property type="entry name" value="Rv0465c"/>
    <property type="match status" value="1"/>
</dbReference>
<dbReference type="GO" id="GO:0006355">
    <property type="term" value="P:regulation of DNA-templated transcription"/>
    <property type="evidence" value="ECO:0007669"/>
    <property type="project" value="InterPro"/>
</dbReference>
<evidence type="ECO:0000259" key="2">
    <source>
        <dbReference type="PROSITE" id="PS50943"/>
    </source>
</evidence>
<dbReference type="Pfam" id="PF06114">
    <property type="entry name" value="Peptidase_M78"/>
    <property type="match status" value="1"/>
</dbReference>
<reference evidence="3 4" key="1">
    <citation type="submission" date="2020-03" db="EMBL/GenBank/DDBJ databases">
        <title>Genomic Encyclopedia of Type Strains, Phase IV (KMG-IV): sequencing the most valuable type-strain genomes for metagenomic binning, comparative biology and taxonomic classification.</title>
        <authorList>
            <person name="Goeker M."/>
        </authorList>
    </citation>
    <scope>NUCLEOTIDE SEQUENCE [LARGE SCALE GENOMIC DNA]</scope>
    <source>
        <strain evidence="3 4">DSM 7225</strain>
    </source>
</reference>
<sequence>MASQLPPLPRRRLFEGFRLRDLRRRLNIPQASMARRLGISVSYLSQIENNDRPITDGVLLALVREFPVDAAEINGEGGTAALLRAIDAATDSSVPADRIDEADVRRGIEQQPLLARRMVALHDAYRRSQEQLRVLDDRFDTGSGDAAPLPWEEVRDWFQAEGNYIDAIDRSAELLADALALDDDNVVRAFEDRLRLWHGVRVVGAQGDGSELSRFDEGARTLALNHALPPESRAFLLAHRLVRYEFANEMRLVIDRAGLASPAARELLSVGLANYAAGALLMPYGRFRAAAYEVRHDIDRLRQRFAVSFEQACHRLSTLQRPGAQGLPVFFCRVDMAGNITKRHSATRLQFAALGGACPLWIVHEAVAIPDRILVQLAEMPDGTRYVSMAKGLVKPSGSFTRPPRRYAVALGCEEAHAADFVYADALRTGGAATPIGASCRICPRLDCDQRAFPPAGSVIEIDPDRRRAVPYGFR</sequence>
<comment type="similarity">
    <text evidence="1">Belongs to the short-chain fatty acyl-CoA assimilation regulator (ScfR) family.</text>
</comment>
<proteinExistence type="inferred from homology"/>
<dbReference type="Pfam" id="PF09856">
    <property type="entry name" value="ScfRs"/>
    <property type="match status" value="1"/>
</dbReference>
<dbReference type="SUPFAM" id="SSF47413">
    <property type="entry name" value="lambda repressor-like DNA-binding domains"/>
    <property type="match status" value="1"/>
</dbReference>
<dbReference type="InterPro" id="IPR001387">
    <property type="entry name" value="Cro/C1-type_HTH"/>
</dbReference>
<dbReference type="SMART" id="SM00530">
    <property type="entry name" value="HTH_XRE"/>
    <property type="match status" value="1"/>
</dbReference>
<accession>A0A7X6BEF1</accession>
<evidence type="ECO:0000313" key="4">
    <source>
        <dbReference type="Proteomes" id="UP000531251"/>
    </source>
</evidence>
<dbReference type="InterPro" id="IPR010359">
    <property type="entry name" value="IrrE_HExxH"/>
</dbReference>